<keyword evidence="2" id="KW-1185">Reference proteome</keyword>
<evidence type="ECO:0000313" key="2">
    <source>
        <dbReference type="Proteomes" id="UP000689195"/>
    </source>
</evidence>
<protein>
    <submittedName>
        <fullName evidence="1">Uncharacterized protein</fullName>
    </submittedName>
</protein>
<reference evidence="1" key="1">
    <citation type="submission" date="2021-01" db="EMBL/GenBank/DDBJ databases">
        <authorList>
            <consortium name="Genoscope - CEA"/>
            <person name="William W."/>
        </authorList>
    </citation>
    <scope>NUCLEOTIDE SEQUENCE</scope>
</reference>
<sequence>MHIKNYIMKSKSKIKKANILYVILKYISRVNMINQIKNFKLVKISQIWQIFIHLYSLSINRCHNRTSKIYIEILNLQIYIFLVKITISNLEILGENSKFCKTQAEQFYQLTPEQINETHFFESIIIWT</sequence>
<dbReference type="Proteomes" id="UP000689195">
    <property type="component" value="Unassembled WGS sequence"/>
</dbReference>
<name>A0A8S1VDN5_9CILI</name>
<dbReference type="AlphaFoldDB" id="A0A8S1VDN5"/>
<proteinExistence type="predicted"/>
<accession>A0A8S1VDN5</accession>
<organism evidence="1 2">
    <name type="scientific">Paramecium pentaurelia</name>
    <dbReference type="NCBI Taxonomy" id="43138"/>
    <lineage>
        <taxon>Eukaryota</taxon>
        <taxon>Sar</taxon>
        <taxon>Alveolata</taxon>
        <taxon>Ciliophora</taxon>
        <taxon>Intramacronucleata</taxon>
        <taxon>Oligohymenophorea</taxon>
        <taxon>Peniculida</taxon>
        <taxon>Parameciidae</taxon>
        <taxon>Paramecium</taxon>
    </lineage>
</organism>
<dbReference type="EMBL" id="CAJJDO010000062">
    <property type="protein sequence ID" value="CAD8174957.1"/>
    <property type="molecule type" value="Genomic_DNA"/>
</dbReference>
<comment type="caution">
    <text evidence="1">The sequence shown here is derived from an EMBL/GenBank/DDBJ whole genome shotgun (WGS) entry which is preliminary data.</text>
</comment>
<evidence type="ECO:0000313" key="1">
    <source>
        <dbReference type="EMBL" id="CAD8174957.1"/>
    </source>
</evidence>
<gene>
    <name evidence="1" type="ORF">PPENT_87.1.T0620081</name>
</gene>